<dbReference type="SMART" id="SM01162">
    <property type="entry name" value="DUF1771"/>
    <property type="match status" value="1"/>
</dbReference>
<dbReference type="InterPro" id="IPR036063">
    <property type="entry name" value="Smr_dom_sf"/>
</dbReference>
<protein>
    <recommendedName>
        <fullName evidence="2">Smr domain-containing protein</fullName>
    </recommendedName>
</protein>
<dbReference type="Pfam" id="PF24767">
    <property type="entry name" value="UBA_At5g58720"/>
    <property type="match status" value="1"/>
</dbReference>
<evidence type="ECO:0000256" key="1">
    <source>
        <dbReference type="SAM" id="MobiDB-lite"/>
    </source>
</evidence>
<dbReference type="SMART" id="SM00463">
    <property type="entry name" value="SMR"/>
    <property type="match status" value="1"/>
</dbReference>
<dbReference type="PANTHER" id="PTHR47676">
    <property type="entry name" value="OS01G0225100 PROTEIN"/>
    <property type="match status" value="1"/>
</dbReference>
<feature type="region of interest" description="Disordered" evidence="1">
    <location>
        <begin position="88"/>
        <end position="116"/>
    </location>
</feature>
<dbReference type="PROSITE" id="PS50828">
    <property type="entry name" value="SMR"/>
    <property type="match status" value="1"/>
</dbReference>
<feature type="domain" description="Smr" evidence="2">
    <location>
        <begin position="567"/>
        <end position="642"/>
    </location>
</feature>
<evidence type="ECO:0000313" key="4">
    <source>
        <dbReference type="Proteomes" id="UP000822688"/>
    </source>
</evidence>
<dbReference type="SUPFAM" id="SSF160443">
    <property type="entry name" value="SMR domain-like"/>
    <property type="match status" value="1"/>
</dbReference>
<evidence type="ECO:0000259" key="2">
    <source>
        <dbReference type="PROSITE" id="PS50828"/>
    </source>
</evidence>
<feature type="region of interest" description="Disordered" evidence="1">
    <location>
        <begin position="406"/>
        <end position="442"/>
    </location>
</feature>
<dbReference type="AlphaFoldDB" id="A0A8T0G8P0"/>
<proteinExistence type="predicted"/>
<comment type="caution">
    <text evidence="3">The sequence shown here is derived from an EMBL/GenBank/DDBJ whole genome shotgun (WGS) entry which is preliminary data.</text>
</comment>
<reference evidence="3" key="1">
    <citation type="submission" date="2020-06" db="EMBL/GenBank/DDBJ databases">
        <title>WGS assembly of Ceratodon purpureus strain R40.</title>
        <authorList>
            <person name="Carey S.B."/>
            <person name="Jenkins J."/>
            <person name="Shu S."/>
            <person name="Lovell J.T."/>
            <person name="Sreedasyam A."/>
            <person name="Maumus F."/>
            <person name="Tiley G.P."/>
            <person name="Fernandez-Pozo N."/>
            <person name="Barry K."/>
            <person name="Chen C."/>
            <person name="Wang M."/>
            <person name="Lipzen A."/>
            <person name="Daum C."/>
            <person name="Saski C.A."/>
            <person name="Payton A.C."/>
            <person name="Mcbreen J.C."/>
            <person name="Conrad R.E."/>
            <person name="Kollar L.M."/>
            <person name="Olsson S."/>
            <person name="Huttunen S."/>
            <person name="Landis J.B."/>
            <person name="Wickett N.J."/>
            <person name="Johnson M.G."/>
            <person name="Rensing S.A."/>
            <person name="Grimwood J."/>
            <person name="Schmutz J."/>
            <person name="Mcdaniel S.F."/>
        </authorList>
    </citation>
    <scope>NUCLEOTIDE SEQUENCE</scope>
    <source>
        <strain evidence="3">R40</strain>
    </source>
</reference>
<dbReference type="PANTHER" id="PTHR47676:SF1">
    <property type="entry name" value="SMR DOMAIN-CONTAINING PROTEIN"/>
    <property type="match status" value="1"/>
</dbReference>
<feature type="compositionally biased region" description="Polar residues" evidence="1">
    <location>
        <begin position="408"/>
        <end position="426"/>
    </location>
</feature>
<dbReference type="CDD" id="cd14279">
    <property type="entry name" value="CUE"/>
    <property type="match status" value="2"/>
</dbReference>
<dbReference type="Proteomes" id="UP000822688">
    <property type="component" value="Chromosome 12"/>
</dbReference>
<name>A0A8T0G8P0_CERPU</name>
<dbReference type="InterPro" id="IPR002625">
    <property type="entry name" value="Smr_dom"/>
</dbReference>
<feature type="region of interest" description="Disordered" evidence="1">
    <location>
        <begin position="150"/>
        <end position="173"/>
    </location>
</feature>
<dbReference type="InterPro" id="IPR056254">
    <property type="entry name" value="At5g58720/SDE5-like_UBA-like"/>
</dbReference>
<feature type="region of interest" description="Disordered" evidence="1">
    <location>
        <begin position="1"/>
        <end position="22"/>
    </location>
</feature>
<sequence length="655" mass="72489">MFDQRPARGLSSTRAWSAGPATYPYSHAPAKAVKTEAQGAEEREMSALRELLAAFPVFSLEDIAQAYTEADSDVNAAAELLTTRQPTVKSNGGGVARRNLGAERNSNGIRRQSAEQPVVGSDDLLMEKYGMRVGEIINRDCPKQSKSLFHNMQSAHGGGSSHPHQLKSPTQHGARWDTGAWGGEVMNNEGSNGVSGDGALLVGRKKTKQKGRGGLENEVERADATASREADEKLLLSVLGEDFQLGIGVVRDVLDSFNGDTQKSIEVLLQMASSTSPKSPKLNLTNTHDGWYFDDKDVRTHSSHQLTKIHVDNASMQNAMEQQRLHDDFWKNGPDMVPRAGDTANSYTHQTSKTDQDHLKIWLSLNELKAIFPHVDDRYLHEVMQSNNFVLSDAVQFLLDATADKRSTNSSAGSKVDQGNHSNICKTSVHKDSSDSLVTTRPPPLRASWADVKPKIIPLKQNLPDVSSKRGLWEKTSEGKNEMSQLKSPGDFDDYGRQRQSAQDHWRMMDYYFKEAAAAYDRGERCRAVTLAEKGKEQKQLAQQADERASQRIFHAKNKDIVNNITIDLHAQHVREAMNVLKRHLQTLCSIPSVDMLTVITGYGSHSSNGRARIKPAVTGFLSRSGISWDDVNEGCLTIKMKDVRNKKLEMCDGD</sequence>
<organism evidence="3 4">
    <name type="scientific">Ceratodon purpureus</name>
    <name type="common">Fire moss</name>
    <name type="synonym">Dicranum purpureum</name>
    <dbReference type="NCBI Taxonomy" id="3225"/>
    <lineage>
        <taxon>Eukaryota</taxon>
        <taxon>Viridiplantae</taxon>
        <taxon>Streptophyta</taxon>
        <taxon>Embryophyta</taxon>
        <taxon>Bryophyta</taxon>
        <taxon>Bryophytina</taxon>
        <taxon>Bryopsida</taxon>
        <taxon>Dicranidae</taxon>
        <taxon>Pseudoditrichales</taxon>
        <taxon>Ditrichaceae</taxon>
        <taxon>Ceratodon</taxon>
    </lineage>
</organism>
<accession>A0A8T0G8P0</accession>
<feature type="region of interest" description="Disordered" evidence="1">
    <location>
        <begin position="475"/>
        <end position="497"/>
    </location>
</feature>
<dbReference type="InterPro" id="IPR055319">
    <property type="entry name" value="At5g58720-like"/>
</dbReference>
<evidence type="ECO:0000313" key="3">
    <source>
        <dbReference type="EMBL" id="KAG0555431.1"/>
    </source>
</evidence>
<dbReference type="InterPro" id="IPR013899">
    <property type="entry name" value="DUF1771"/>
</dbReference>
<dbReference type="Gene3D" id="3.30.1370.110">
    <property type="match status" value="1"/>
</dbReference>
<dbReference type="Pfam" id="PF08590">
    <property type="entry name" value="DUF1771"/>
    <property type="match status" value="1"/>
</dbReference>
<keyword evidence="4" id="KW-1185">Reference proteome</keyword>
<gene>
    <name evidence="3" type="ORF">KC19_12G168500</name>
</gene>
<dbReference type="EMBL" id="CM026433">
    <property type="protein sequence ID" value="KAG0555431.1"/>
    <property type="molecule type" value="Genomic_DNA"/>
</dbReference>